<comment type="similarity">
    <text evidence="8">Belongs to the DEAD box helicase family. DDX18/HAS1 subfamily.</text>
</comment>
<dbReference type="GO" id="GO:0005730">
    <property type="term" value="C:nucleolus"/>
    <property type="evidence" value="ECO:0007669"/>
    <property type="project" value="UniProtKB-SubCell"/>
</dbReference>
<comment type="domain">
    <text evidence="11">The Q motif is unique to and characteristic of the DEAD box family of RNA helicases and controls ATP binding and hydrolysis.</text>
</comment>
<dbReference type="GO" id="GO:0005524">
    <property type="term" value="F:ATP binding"/>
    <property type="evidence" value="ECO:0007669"/>
    <property type="project" value="UniProtKB-UniRule"/>
</dbReference>
<dbReference type="InterPro" id="IPR027417">
    <property type="entry name" value="P-loop_NTPase"/>
</dbReference>
<feature type="domain" description="Helicase C-terminal" evidence="14">
    <location>
        <begin position="344"/>
        <end position="514"/>
    </location>
</feature>
<dbReference type="InterPro" id="IPR044773">
    <property type="entry name" value="DDX18/Has1_DEADc"/>
</dbReference>
<dbReference type="PROSITE" id="PS51192">
    <property type="entry name" value="HELICASE_ATP_BIND_1"/>
    <property type="match status" value="1"/>
</dbReference>
<evidence type="ECO:0000259" key="13">
    <source>
        <dbReference type="PROSITE" id="PS51192"/>
    </source>
</evidence>
<evidence type="ECO:0000256" key="6">
    <source>
        <dbReference type="ARBA" id="ARBA00022884"/>
    </source>
</evidence>
<evidence type="ECO:0000256" key="8">
    <source>
        <dbReference type="ARBA" id="ARBA00024357"/>
    </source>
</evidence>
<reference evidence="15 16" key="1">
    <citation type="submission" date="2024-01" db="EMBL/GenBank/DDBJ databases">
        <title>The genome of the rayed Mediterranean limpet Patella caerulea (Linnaeus, 1758).</title>
        <authorList>
            <person name="Anh-Thu Weber A."/>
            <person name="Halstead-Nussloch G."/>
        </authorList>
    </citation>
    <scope>NUCLEOTIDE SEQUENCE [LARGE SCALE GENOMIC DNA]</scope>
    <source>
        <strain evidence="15">AATW-2023a</strain>
        <tissue evidence="15">Whole specimen</tissue>
    </source>
</reference>
<keyword evidence="5 10" id="KW-0067">ATP-binding</keyword>
<dbReference type="FunFam" id="3.40.50.300:FF:000460">
    <property type="entry name" value="RNA helicase"/>
    <property type="match status" value="1"/>
</dbReference>
<evidence type="ECO:0000256" key="12">
    <source>
        <dbReference type="SAM" id="MobiDB-lite"/>
    </source>
</evidence>
<keyword evidence="2 10" id="KW-0547">Nucleotide-binding</keyword>
<evidence type="ECO:0000313" key="16">
    <source>
        <dbReference type="Proteomes" id="UP001347796"/>
    </source>
</evidence>
<evidence type="ECO:0000256" key="7">
    <source>
        <dbReference type="ARBA" id="ARBA00023242"/>
    </source>
</evidence>
<dbReference type="InterPro" id="IPR025313">
    <property type="entry name" value="SPB4-like_CTE"/>
</dbReference>
<evidence type="ECO:0000256" key="3">
    <source>
        <dbReference type="ARBA" id="ARBA00022801"/>
    </source>
</evidence>
<keyword evidence="16" id="KW-1185">Reference proteome</keyword>
<organism evidence="15 16">
    <name type="scientific">Patella caerulea</name>
    <name type="common">Rayed Mediterranean limpet</name>
    <dbReference type="NCBI Taxonomy" id="87958"/>
    <lineage>
        <taxon>Eukaryota</taxon>
        <taxon>Metazoa</taxon>
        <taxon>Spiralia</taxon>
        <taxon>Lophotrochozoa</taxon>
        <taxon>Mollusca</taxon>
        <taxon>Gastropoda</taxon>
        <taxon>Patellogastropoda</taxon>
        <taxon>Patelloidea</taxon>
        <taxon>Patellidae</taxon>
        <taxon>Patella</taxon>
    </lineage>
</organism>
<comment type="caution">
    <text evidence="15">The sequence shown here is derived from an EMBL/GenBank/DDBJ whole genome shotgun (WGS) entry which is preliminary data.</text>
</comment>
<dbReference type="CDD" id="cd17942">
    <property type="entry name" value="DEADc_DDX18"/>
    <property type="match status" value="1"/>
</dbReference>
<dbReference type="SUPFAM" id="SSF52540">
    <property type="entry name" value="P-loop containing nucleoside triphosphate hydrolases"/>
    <property type="match status" value="1"/>
</dbReference>
<keyword evidence="4 10" id="KW-0347">Helicase</keyword>
<dbReference type="AlphaFoldDB" id="A0AAN8PJ63"/>
<proteinExistence type="inferred from homology"/>
<dbReference type="SMART" id="SM00490">
    <property type="entry name" value="HELICc"/>
    <property type="match status" value="1"/>
</dbReference>
<dbReference type="InterPro" id="IPR014001">
    <property type="entry name" value="Helicase_ATP-bd"/>
</dbReference>
<evidence type="ECO:0000256" key="2">
    <source>
        <dbReference type="ARBA" id="ARBA00022741"/>
    </source>
</evidence>
<keyword evidence="6 11" id="KW-0694">RNA-binding</keyword>
<feature type="region of interest" description="Disordered" evidence="12">
    <location>
        <begin position="49"/>
        <end position="109"/>
    </location>
</feature>
<accession>A0AAN8PJ63</accession>
<dbReference type="EC" id="3.6.4.13" evidence="11"/>
<sequence length="583" mass="66256">MEPDEILDSQKTNEQKLKAVLKLLKSGELDNEGKKKYRKMKIELKKLIEEEEINKNDEELAVDENEEKPKGKKKRKSVPDTVDEPDQKKEKLDADNENGKIDGVEESELPGSSVGARILSDKSFSALAETVSEETLKGVADMGFTQMTDIQAKSIPQLLEGRDLMGAARTGSGKTLAFLIPAVELLHKLKFMPRNGTGCIIISPTRELSMQTFGVLKELLKYHYQTYGLVIGGANRKEEAKKLGKGINILVATPGRLLDHLQSTQDFMYKNLQCLIIDEADRILDMGFEEEMRSIIKLLPKRRQTMLFSATPTRRTEDLARISLKKEPLYVGVDDTREEATVDGLQQGYVICPSDKRFLLLFTFLKKNRKKKIMVFFSSCMSVKFHYELLNYIDLPVLSIHGKQAQDKRTNTFFKFCNTKECILLCTDVAARGLDIPEVDWIIQFDPPDDPKEYIHRVGRTARGDGGIGHALLILRPEELGFLRYLKQSKVQLNEFEFSWSKIANIQPQLEKLISQNYFLNKSAKEGYKGFVGSYAAHAHRDIFDVQSLDLQKVALSYGFSVPPYVELSILYNHMLIYHNIAL</sequence>
<dbReference type="EMBL" id="JAZGQO010000014">
    <property type="protein sequence ID" value="KAK6171510.1"/>
    <property type="molecule type" value="Genomic_DNA"/>
</dbReference>
<dbReference type="FunFam" id="3.40.50.300:FF:000379">
    <property type="entry name" value="RNA helicase"/>
    <property type="match status" value="1"/>
</dbReference>
<dbReference type="SMART" id="SM01178">
    <property type="entry name" value="DUF4217"/>
    <property type="match status" value="1"/>
</dbReference>
<dbReference type="PROSITE" id="PS51194">
    <property type="entry name" value="HELICASE_CTER"/>
    <property type="match status" value="1"/>
</dbReference>
<evidence type="ECO:0000256" key="9">
    <source>
        <dbReference type="ARBA" id="ARBA00047984"/>
    </source>
</evidence>
<keyword evidence="7" id="KW-0539">Nucleus</keyword>
<gene>
    <name evidence="15" type="ORF">SNE40_019685</name>
</gene>
<protein>
    <recommendedName>
        <fullName evidence="11">ATP-dependent RNA helicase</fullName>
        <ecNumber evidence="11">3.6.4.13</ecNumber>
    </recommendedName>
</protein>
<dbReference type="Pfam" id="PF00270">
    <property type="entry name" value="DEAD"/>
    <property type="match status" value="1"/>
</dbReference>
<dbReference type="CDD" id="cd18787">
    <property type="entry name" value="SF2_C_DEAD"/>
    <property type="match status" value="1"/>
</dbReference>
<comment type="subcellular location">
    <subcellularLocation>
        <location evidence="1">Nucleus</location>
        <location evidence="1">Nucleolus</location>
    </subcellularLocation>
</comment>
<comment type="function">
    <text evidence="11">RNA helicase.</text>
</comment>
<evidence type="ECO:0000259" key="14">
    <source>
        <dbReference type="PROSITE" id="PS51194"/>
    </source>
</evidence>
<dbReference type="InterPro" id="IPR011545">
    <property type="entry name" value="DEAD/DEAH_box_helicase_dom"/>
</dbReference>
<feature type="domain" description="Helicase ATP-binding" evidence="13">
    <location>
        <begin position="155"/>
        <end position="330"/>
    </location>
</feature>
<evidence type="ECO:0000256" key="10">
    <source>
        <dbReference type="RuleBase" id="RU000492"/>
    </source>
</evidence>
<name>A0AAN8PJ63_PATCE</name>
<dbReference type="PANTHER" id="PTHR24031">
    <property type="entry name" value="RNA HELICASE"/>
    <property type="match status" value="1"/>
</dbReference>
<evidence type="ECO:0000256" key="1">
    <source>
        <dbReference type="ARBA" id="ARBA00004604"/>
    </source>
</evidence>
<comment type="catalytic activity">
    <reaction evidence="9 11">
        <text>ATP + H2O = ADP + phosphate + H(+)</text>
        <dbReference type="Rhea" id="RHEA:13065"/>
        <dbReference type="ChEBI" id="CHEBI:15377"/>
        <dbReference type="ChEBI" id="CHEBI:15378"/>
        <dbReference type="ChEBI" id="CHEBI:30616"/>
        <dbReference type="ChEBI" id="CHEBI:43474"/>
        <dbReference type="ChEBI" id="CHEBI:456216"/>
        <dbReference type="EC" id="3.6.4.13"/>
    </reaction>
</comment>
<dbReference type="InterPro" id="IPR001650">
    <property type="entry name" value="Helicase_C-like"/>
</dbReference>
<evidence type="ECO:0000256" key="11">
    <source>
        <dbReference type="RuleBase" id="RU365068"/>
    </source>
</evidence>
<dbReference type="GO" id="GO:0003723">
    <property type="term" value="F:RNA binding"/>
    <property type="evidence" value="ECO:0007669"/>
    <property type="project" value="UniProtKB-UniRule"/>
</dbReference>
<evidence type="ECO:0000256" key="4">
    <source>
        <dbReference type="ARBA" id="ARBA00022806"/>
    </source>
</evidence>
<keyword evidence="3 10" id="KW-0378">Hydrolase</keyword>
<dbReference type="GO" id="GO:0016787">
    <property type="term" value="F:hydrolase activity"/>
    <property type="evidence" value="ECO:0007669"/>
    <property type="project" value="UniProtKB-KW"/>
</dbReference>
<dbReference type="Gene3D" id="3.40.50.300">
    <property type="entry name" value="P-loop containing nucleotide triphosphate hydrolases"/>
    <property type="match status" value="2"/>
</dbReference>
<evidence type="ECO:0000256" key="5">
    <source>
        <dbReference type="ARBA" id="ARBA00022840"/>
    </source>
</evidence>
<dbReference type="GO" id="GO:0003724">
    <property type="term" value="F:RNA helicase activity"/>
    <property type="evidence" value="ECO:0007669"/>
    <property type="project" value="UniProtKB-EC"/>
</dbReference>
<dbReference type="PROSITE" id="PS00039">
    <property type="entry name" value="DEAD_ATP_HELICASE"/>
    <property type="match status" value="1"/>
</dbReference>
<dbReference type="Pfam" id="PF00271">
    <property type="entry name" value="Helicase_C"/>
    <property type="match status" value="1"/>
</dbReference>
<feature type="compositionally biased region" description="Basic and acidic residues" evidence="12">
    <location>
        <begin position="85"/>
        <end position="103"/>
    </location>
</feature>
<dbReference type="Proteomes" id="UP001347796">
    <property type="component" value="Unassembled WGS sequence"/>
</dbReference>
<dbReference type="InterPro" id="IPR000629">
    <property type="entry name" value="RNA-helicase_DEAD-box_CS"/>
</dbReference>
<evidence type="ECO:0000313" key="15">
    <source>
        <dbReference type="EMBL" id="KAK6171510.1"/>
    </source>
</evidence>
<feature type="compositionally biased region" description="Basic and acidic residues" evidence="12">
    <location>
        <begin position="49"/>
        <end position="58"/>
    </location>
</feature>
<dbReference type="Pfam" id="PF13959">
    <property type="entry name" value="CTE_SPB4"/>
    <property type="match status" value="1"/>
</dbReference>
<dbReference type="SMART" id="SM00487">
    <property type="entry name" value="DEXDc"/>
    <property type="match status" value="1"/>
</dbReference>